<accession>A0A9D1AAR5</accession>
<sequence length="89" mass="9529">MERQLHEQETIFIPEVETPSEAVNAHEVIPPWEAEAAAPPPPAHPKSHAVHQPEPEPQQPRRSGVSGGLLAAIIAGALVVLVAAIFFGY</sequence>
<comment type="caution">
    <text evidence="3">The sequence shown here is derived from an EMBL/GenBank/DDBJ whole genome shotgun (WGS) entry which is preliminary data.</text>
</comment>
<reference evidence="3" key="2">
    <citation type="journal article" date="2021" name="PeerJ">
        <title>Extensive microbial diversity within the chicken gut microbiome revealed by metagenomics and culture.</title>
        <authorList>
            <person name="Gilroy R."/>
            <person name="Ravi A."/>
            <person name="Getino M."/>
            <person name="Pursley I."/>
            <person name="Horton D.L."/>
            <person name="Alikhan N.F."/>
            <person name="Baker D."/>
            <person name="Gharbi K."/>
            <person name="Hall N."/>
            <person name="Watson M."/>
            <person name="Adriaenssens E.M."/>
            <person name="Foster-Nyarko E."/>
            <person name="Jarju S."/>
            <person name="Secka A."/>
            <person name="Antonio M."/>
            <person name="Oren A."/>
            <person name="Chaudhuri R.R."/>
            <person name="La Ragione R."/>
            <person name="Hildebrand F."/>
            <person name="Pallen M.J."/>
        </authorList>
    </citation>
    <scope>NUCLEOTIDE SEQUENCE</scope>
    <source>
        <strain evidence="3">ChiHjej9B8-7071</strain>
    </source>
</reference>
<evidence type="ECO:0000256" key="1">
    <source>
        <dbReference type="SAM" id="MobiDB-lite"/>
    </source>
</evidence>
<evidence type="ECO:0000313" key="4">
    <source>
        <dbReference type="Proteomes" id="UP000824258"/>
    </source>
</evidence>
<evidence type="ECO:0000256" key="2">
    <source>
        <dbReference type="SAM" id="Phobius"/>
    </source>
</evidence>
<gene>
    <name evidence="3" type="ORF">IAA70_07430</name>
</gene>
<keyword evidence="2" id="KW-1133">Transmembrane helix</keyword>
<feature type="non-terminal residue" evidence="3">
    <location>
        <position position="89"/>
    </location>
</feature>
<keyword evidence="2" id="KW-0812">Transmembrane</keyword>
<dbReference type="EMBL" id="DVGD01000242">
    <property type="protein sequence ID" value="HIR10220.1"/>
    <property type="molecule type" value="Genomic_DNA"/>
</dbReference>
<evidence type="ECO:0000313" key="3">
    <source>
        <dbReference type="EMBL" id="HIR10220.1"/>
    </source>
</evidence>
<protein>
    <submittedName>
        <fullName evidence="3">Uncharacterized protein</fullName>
    </submittedName>
</protein>
<dbReference type="Proteomes" id="UP000824258">
    <property type="component" value="Unassembled WGS sequence"/>
</dbReference>
<feature type="region of interest" description="Disordered" evidence="1">
    <location>
        <begin position="29"/>
        <end position="65"/>
    </location>
</feature>
<feature type="transmembrane region" description="Helical" evidence="2">
    <location>
        <begin position="68"/>
        <end position="87"/>
    </location>
</feature>
<organism evidence="3 4">
    <name type="scientific">Candidatus Avoscillospira stercoripullorum</name>
    <dbReference type="NCBI Taxonomy" id="2840709"/>
    <lineage>
        <taxon>Bacteria</taxon>
        <taxon>Bacillati</taxon>
        <taxon>Bacillota</taxon>
        <taxon>Clostridia</taxon>
        <taxon>Eubacteriales</taxon>
        <taxon>Oscillospiraceae</taxon>
        <taxon>Oscillospiraceae incertae sedis</taxon>
        <taxon>Candidatus Avoscillospira</taxon>
    </lineage>
</organism>
<proteinExistence type="predicted"/>
<reference evidence="3" key="1">
    <citation type="submission" date="2020-10" db="EMBL/GenBank/DDBJ databases">
        <authorList>
            <person name="Gilroy R."/>
        </authorList>
    </citation>
    <scope>NUCLEOTIDE SEQUENCE</scope>
    <source>
        <strain evidence="3">ChiHjej9B8-7071</strain>
    </source>
</reference>
<dbReference type="AlphaFoldDB" id="A0A9D1AAR5"/>
<keyword evidence="2" id="KW-0472">Membrane</keyword>
<name>A0A9D1AAR5_9FIRM</name>